<evidence type="ECO:0000256" key="1">
    <source>
        <dbReference type="ARBA" id="ARBA00010699"/>
    </source>
</evidence>
<feature type="domain" description="Formyl transferase N-terminal" evidence="5">
    <location>
        <begin position="6"/>
        <end position="181"/>
    </location>
</feature>
<dbReference type="InterPro" id="IPR001555">
    <property type="entry name" value="GART_AS"/>
</dbReference>
<dbReference type="GO" id="GO:0005829">
    <property type="term" value="C:cytosol"/>
    <property type="evidence" value="ECO:0007669"/>
    <property type="project" value="TreeGrafter"/>
</dbReference>
<dbReference type="InterPro" id="IPR041711">
    <property type="entry name" value="Met-tRNA-FMT_N"/>
</dbReference>
<keyword evidence="4" id="KW-0648">Protein biosynthesis</keyword>
<dbReference type="CDD" id="cd08704">
    <property type="entry name" value="Met_tRNA_FMT_C"/>
    <property type="match status" value="1"/>
</dbReference>
<protein>
    <recommendedName>
        <fullName evidence="2">methionyl-tRNA formyltransferase</fullName>
        <ecNumber evidence="2">2.1.2.9</ecNumber>
    </recommendedName>
</protein>
<reference evidence="7" key="1">
    <citation type="submission" date="2018-06" db="EMBL/GenBank/DDBJ databases">
        <authorList>
            <person name="Zhirakovskaya E."/>
        </authorList>
    </citation>
    <scope>NUCLEOTIDE SEQUENCE</scope>
</reference>
<dbReference type="Pfam" id="PF00551">
    <property type="entry name" value="Formyl_trans_N"/>
    <property type="match status" value="1"/>
</dbReference>
<evidence type="ECO:0000256" key="2">
    <source>
        <dbReference type="ARBA" id="ARBA00012261"/>
    </source>
</evidence>
<dbReference type="PANTHER" id="PTHR11138:SF5">
    <property type="entry name" value="METHIONYL-TRNA FORMYLTRANSFERASE, MITOCHONDRIAL"/>
    <property type="match status" value="1"/>
</dbReference>
<dbReference type="SUPFAM" id="SSF53328">
    <property type="entry name" value="Formyltransferase"/>
    <property type="match status" value="1"/>
</dbReference>
<evidence type="ECO:0000256" key="3">
    <source>
        <dbReference type="ARBA" id="ARBA00022679"/>
    </source>
</evidence>
<dbReference type="NCBIfam" id="TIGR00460">
    <property type="entry name" value="fmt"/>
    <property type="match status" value="1"/>
</dbReference>
<dbReference type="PROSITE" id="PS00373">
    <property type="entry name" value="GART"/>
    <property type="match status" value="1"/>
</dbReference>
<dbReference type="InterPro" id="IPR011034">
    <property type="entry name" value="Formyl_transferase-like_C_sf"/>
</dbReference>
<dbReference type="FunFam" id="3.40.50.12230:FF:000001">
    <property type="entry name" value="Methionyl-tRNA formyltransferase"/>
    <property type="match status" value="1"/>
</dbReference>
<comment type="similarity">
    <text evidence="1">Belongs to the Fmt family.</text>
</comment>
<dbReference type="EC" id="2.1.2.9" evidence="2"/>
<dbReference type="InterPro" id="IPR005793">
    <property type="entry name" value="Formyl_trans_C"/>
</dbReference>
<proteinExistence type="inferred from homology"/>
<dbReference type="HAMAP" id="MF_00182">
    <property type="entry name" value="Formyl_trans"/>
    <property type="match status" value="1"/>
</dbReference>
<evidence type="ECO:0000259" key="6">
    <source>
        <dbReference type="Pfam" id="PF02911"/>
    </source>
</evidence>
<feature type="domain" description="Formyl transferase C-terminal" evidence="6">
    <location>
        <begin position="207"/>
        <end position="305"/>
    </location>
</feature>
<organism evidence="7">
    <name type="scientific">hydrothermal vent metagenome</name>
    <dbReference type="NCBI Taxonomy" id="652676"/>
    <lineage>
        <taxon>unclassified sequences</taxon>
        <taxon>metagenomes</taxon>
        <taxon>ecological metagenomes</taxon>
    </lineage>
</organism>
<evidence type="ECO:0000313" key="7">
    <source>
        <dbReference type="EMBL" id="VAX00001.1"/>
    </source>
</evidence>
<dbReference type="InterPro" id="IPR037022">
    <property type="entry name" value="Formyl_trans_C_sf"/>
</dbReference>
<dbReference type="Gene3D" id="3.10.25.10">
    <property type="entry name" value="Formyl transferase, C-terminal domain"/>
    <property type="match status" value="1"/>
</dbReference>
<dbReference type="InterPro" id="IPR036477">
    <property type="entry name" value="Formyl_transf_N_sf"/>
</dbReference>
<dbReference type="Pfam" id="PF02911">
    <property type="entry name" value="Formyl_trans_C"/>
    <property type="match status" value="1"/>
</dbReference>
<evidence type="ECO:0000259" key="5">
    <source>
        <dbReference type="Pfam" id="PF00551"/>
    </source>
</evidence>
<sequence length="316" mass="33956">MTSPLKIIFAGTPDFAAIALVDVIKSPHEIVAVYSQPDRPKGRGRKLQASPVKTLALEHSIPVEQPLNFKASDTVDTLANYNADVMIVAAYGLLLPENVLSTPQYGCLNIHASLLPAWRGAAPIQHAILAGDTQTGITIMQMDKGLDTGDMLNKITCDIANDDTASSLHDKLALLGGPLMLDTLETLQNKTLKPEKQNDQLSTYAAKLSKSQAQIDWSQSADAILLQIRALNSWPVAQSSIQNNVIRIWQAQKTTHASSNHKPGTIIAVDKKTIVVACVDGAIAIKNLQRVGSKAMSTTDFLNGHAKLVALGNIFV</sequence>
<evidence type="ECO:0000256" key="4">
    <source>
        <dbReference type="ARBA" id="ARBA00022917"/>
    </source>
</evidence>
<dbReference type="EMBL" id="UOFS01000042">
    <property type="protein sequence ID" value="VAX00001.1"/>
    <property type="molecule type" value="Genomic_DNA"/>
</dbReference>
<dbReference type="InterPro" id="IPR005794">
    <property type="entry name" value="Fmt"/>
</dbReference>
<dbReference type="SUPFAM" id="SSF50486">
    <property type="entry name" value="FMT C-terminal domain-like"/>
    <property type="match status" value="1"/>
</dbReference>
<dbReference type="Gene3D" id="3.40.50.170">
    <property type="entry name" value="Formyl transferase, N-terminal domain"/>
    <property type="match status" value="1"/>
</dbReference>
<dbReference type="GO" id="GO:0004479">
    <property type="term" value="F:methionyl-tRNA formyltransferase activity"/>
    <property type="evidence" value="ECO:0007669"/>
    <property type="project" value="UniProtKB-EC"/>
</dbReference>
<keyword evidence="3 7" id="KW-0808">Transferase</keyword>
<dbReference type="InterPro" id="IPR044135">
    <property type="entry name" value="Met-tRNA-FMT_C"/>
</dbReference>
<dbReference type="PANTHER" id="PTHR11138">
    <property type="entry name" value="METHIONYL-TRNA FORMYLTRANSFERASE"/>
    <property type="match status" value="1"/>
</dbReference>
<dbReference type="AlphaFoldDB" id="A0A3B1AEB5"/>
<gene>
    <name evidence="7" type="ORF">MNBD_GAMMA22-1082</name>
</gene>
<dbReference type="InterPro" id="IPR002376">
    <property type="entry name" value="Formyl_transf_N"/>
</dbReference>
<accession>A0A3B1AEB5</accession>
<dbReference type="CDD" id="cd08646">
    <property type="entry name" value="FMT_core_Met-tRNA-FMT_N"/>
    <property type="match status" value="1"/>
</dbReference>
<name>A0A3B1AEB5_9ZZZZ</name>